<feature type="compositionally biased region" description="Acidic residues" evidence="1">
    <location>
        <begin position="16"/>
        <end position="25"/>
    </location>
</feature>
<sequence>MQLSPTPPQAGRGLQWEEEDGIEEEEKQRAVVPPAAAAAAAAAAAPAQSFAGRSLDHEEEMASGGIPPFDRFSSDEEVDSPFPTPPSSKGAPLPRHPLPLRNVRGVEVDDELDSFLDAEEDVGAGDNSELVEEPEEDAGHLGRDPDESRDEDAREKKKQLDNPYQDANEEEGWELKRRTNYALDSKAGGFHQVDIWEKQMGGGGRQGGGKKWRQLRVTTSAEVPLVETAKTLDSYPDHPDDPGNRRRRKWAQVAVDALLWMADPKGSQRPQGWEYGGTDMTLSAVQAVVVHLIVLFLFIWPTPIIAAVLRGLWIRFLQRVGRLGEDSRHTVTIHKALLWLSKKFAETYWKIDESLWRALQMKLHIGWPRLQVMKNLITNKRRVGMSRWVKDSNKPQIVPSKTSVQEERARYLPRMEEEYLPNLDDVRADLPYARVDRSPNEHFSSTYASPYYLFKWLVKTHPAVMLDVWRVNLRREKKCTTGQGEITLSLCISGDGSQLMRMRQNKQAVTLAARVVTEHISDTGPLFSSHSSHSLFVFALLNGTENYDRLKPWMKRLDKDIMLLQRGFQAYIQGKLWTVKFNVFILGDQKWIGLILGLAGSAAANPCQRCYANVKHFNSGFMTTYWLGSLIERRNVEELRGPTRNVVMMTQRASEVLACNCPHADRHKHRTKCNLKRRGQIRNHCSRASRFRTTLQTSCISS</sequence>
<organism evidence="3 4">
    <name type="scientific">Vitrella brassicaformis (strain CCMP3155)</name>
    <dbReference type="NCBI Taxonomy" id="1169540"/>
    <lineage>
        <taxon>Eukaryota</taxon>
        <taxon>Sar</taxon>
        <taxon>Alveolata</taxon>
        <taxon>Colpodellida</taxon>
        <taxon>Vitrellaceae</taxon>
        <taxon>Vitrella</taxon>
    </lineage>
</organism>
<evidence type="ECO:0000256" key="1">
    <source>
        <dbReference type="SAM" id="MobiDB-lite"/>
    </source>
</evidence>
<feature type="compositionally biased region" description="Low complexity" evidence="1">
    <location>
        <begin position="30"/>
        <end position="47"/>
    </location>
</feature>
<keyword evidence="2" id="KW-0812">Transmembrane</keyword>
<feature type="region of interest" description="Disordered" evidence="1">
    <location>
        <begin position="1"/>
        <end position="173"/>
    </location>
</feature>
<keyword evidence="2" id="KW-1133">Transmembrane helix</keyword>
<accession>A0A0G4EGY6</accession>
<feature type="compositionally biased region" description="Basic and acidic residues" evidence="1">
    <location>
        <begin position="235"/>
        <end position="244"/>
    </location>
</feature>
<keyword evidence="2" id="KW-0472">Membrane</keyword>
<evidence type="ECO:0000256" key="2">
    <source>
        <dbReference type="SAM" id="Phobius"/>
    </source>
</evidence>
<feature type="compositionally biased region" description="Basic and acidic residues" evidence="1">
    <location>
        <begin position="137"/>
        <end position="160"/>
    </location>
</feature>
<proteinExistence type="predicted"/>
<name>A0A0G4EGY6_VITBC</name>
<evidence type="ECO:0000313" key="4">
    <source>
        <dbReference type="Proteomes" id="UP000041254"/>
    </source>
</evidence>
<gene>
    <name evidence="3" type="ORF">Vbra_11704</name>
</gene>
<dbReference type="VEuPathDB" id="CryptoDB:Vbra_11704"/>
<reference evidence="3 4" key="1">
    <citation type="submission" date="2014-11" db="EMBL/GenBank/DDBJ databases">
        <authorList>
            <person name="Zhu J."/>
            <person name="Qi W."/>
            <person name="Song R."/>
        </authorList>
    </citation>
    <scope>NUCLEOTIDE SEQUENCE [LARGE SCALE GENOMIC DNA]</scope>
</reference>
<feature type="compositionally biased region" description="Acidic residues" evidence="1">
    <location>
        <begin position="108"/>
        <end position="136"/>
    </location>
</feature>
<dbReference type="EMBL" id="CDMY01000226">
    <property type="protein sequence ID" value="CEL94770.1"/>
    <property type="molecule type" value="Genomic_DNA"/>
</dbReference>
<evidence type="ECO:0000313" key="3">
    <source>
        <dbReference type="EMBL" id="CEL94770.1"/>
    </source>
</evidence>
<dbReference type="InParanoid" id="A0A0G4EGY6"/>
<dbReference type="AlphaFoldDB" id="A0A0G4EGY6"/>
<dbReference type="Proteomes" id="UP000041254">
    <property type="component" value="Unassembled WGS sequence"/>
</dbReference>
<protein>
    <submittedName>
        <fullName evidence="3">Uncharacterized protein</fullName>
    </submittedName>
</protein>
<keyword evidence="4" id="KW-1185">Reference proteome</keyword>
<feature type="transmembrane region" description="Helical" evidence="2">
    <location>
        <begin position="288"/>
        <end position="313"/>
    </location>
</feature>
<feature type="region of interest" description="Disordered" evidence="1">
    <location>
        <begin position="228"/>
        <end position="247"/>
    </location>
</feature>